<protein>
    <submittedName>
        <fullName evidence="2">Alpha/beta fold hydrolase</fullName>
    </submittedName>
</protein>
<dbReference type="RefSeq" id="WP_309637339.1">
    <property type="nucleotide sequence ID" value="NZ_JARWAL010000012.1"/>
</dbReference>
<dbReference type="Proteomes" id="UP001252270">
    <property type="component" value="Unassembled WGS sequence"/>
</dbReference>
<dbReference type="InterPro" id="IPR000073">
    <property type="entry name" value="AB_hydrolase_1"/>
</dbReference>
<dbReference type="EMBL" id="JARWAL010000012">
    <property type="protein sequence ID" value="MDR5893859.1"/>
    <property type="molecule type" value="Genomic_DNA"/>
</dbReference>
<gene>
    <name evidence="2" type="ORF">QC820_13665</name>
</gene>
<organism evidence="2 3">
    <name type="scientific">Halomonas mongoliensis</name>
    <dbReference type="NCBI Taxonomy" id="321265"/>
    <lineage>
        <taxon>Bacteria</taxon>
        <taxon>Pseudomonadati</taxon>
        <taxon>Pseudomonadota</taxon>
        <taxon>Gammaproteobacteria</taxon>
        <taxon>Oceanospirillales</taxon>
        <taxon>Halomonadaceae</taxon>
        <taxon>Halomonas</taxon>
    </lineage>
</organism>
<evidence type="ECO:0000259" key="1">
    <source>
        <dbReference type="Pfam" id="PF12146"/>
    </source>
</evidence>
<dbReference type="InterPro" id="IPR050228">
    <property type="entry name" value="Carboxylesterase_BioH"/>
</dbReference>
<evidence type="ECO:0000313" key="2">
    <source>
        <dbReference type="EMBL" id="MDR5893859.1"/>
    </source>
</evidence>
<feature type="domain" description="Serine aminopeptidase S33" evidence="1">
    <location>
        <begin position="70"/>
        <end position="286"/>
    </location>
</feature>
<dbReference type="SUPFAM" id="SSF53474">
    <property type="entry name" value="alpha/beta-Hydrolases"/>
    <property type="match status" value="1"/>
</dbReference>
<reference evidence="2 3" key="1">
    <citation type="submission" date="2023-04" db="EMBL/GenBank/DDBJ databases">
        <title>A long-awaited taxogenomic arrangement of the family Halomonadaceae.</title>
        <authorList>
            <person name="De La Haba R."/>
            <person name="Chuvochina M."/>
            <person name="Wittouck S."/>
            <person name="Arahal D.R."/>
            <person name="Sanchez-Porro C."/>
            <person name="Hugenholtz P."/>
            <person name="Ventosa A."/>
        </authorList>
    </citation>
    <scope>NUCLEOTIDE SEQUENCE [LARGE SCALE GENOMIC DNA]</scope>
    <source>
        <strain evidence="2 3">DSM 17332</strain>
    </source>
</reference>
<dbReference type="Gene3D" id="3.40.50.1820">
    <property type="entry name" value="alpha/beta hydrolase"/>
    <property type="match status" value="1"/>
</dbReference>
<keyword evidence="2" id="KW-0378">Hydrolase</keyword>
<dbReference type="InterPro" id="IPR022742">
    <property type="entry name" value="Hydrolase_4"/>
</dbReference>
<evidence type="ECO:0000313" key="3">
    <source>
        <dbReference type="Proteomes" id="UP001252270"/>
    </source>
</evidence>
<dbReference type="PANTHER" id="PTHR43194:SF2">
    <property type="entry name" value="PEROXISOMAL MEMBRANE PROTEIN LPX1"/>
    <property type="match status" value="1"/>
</dbReference>
<dbReference type="InterPro" id="IPR029058">
    <property type="entry name" value="AB_hydrolase_fold"/>
</dbReference>
<sequence>MGRKLAIVFGGVSTGFVLLLAMALSWPAPSTEGEFTLNYNPTEWPEVGPDGEYETRNGDRLPLRVYGESEAETALILLHGISIYGFYFDEMATYLADQSAIRVYVPDLRGHGYAAGPRGDIDYEEQLVDDVADLAAHVRAELPQARVIMGGHSGGGGLAVRFAGNDQSEGIDGYLLVAPALGMDAPSTNVDFGGLFKVRLPRVIALRLFNAVGVDALDGLDVLYMTYPEKRLRERMVLTYSWRYAKGFAPPNYAAALESIDVPLLLVAGSEDEVFDAEQYPSIIEEHAPGGEVVIKPGYNHFADVLNKQEVLEIYAAWLEGFE</sequence>
<comment type="caution">
    <text evidence="2">The sequence shown here is derived from an EMBL/GenBank/DDBJ whole genome shotgun (WGS) entry which is preliminary data.</text>
</comment>
<dbReference type="Pfam" id="PF12146">
    <property type="entry name" value="Hydrolase_4"/>
    <property type="match status" value="1"/>
</dbReference>
<keyword evidence="3" id="KW-1185">Reference proteome</keyword>
<dbReference type="PANTHER" id="PTHR43194">
    <property type="entry name" value="HYDROLASE ALPHA/BETA FOLD FAMILY"/>
    <property type="match status" value="1"/>
</dbReference>
<dbReference type="GO" id="GO:0016787">
    <property type="term" value="F:hydrolase activity"/>
    <property type="evidence" value="ECO:0007669"/>
    <property type="project" value="UniProtKB-KW"/>
</dbReference>
<dbReference type="PRINTS" id="PR00111">
    <property type="entry name" value="ABHYDROLASE"/>
</dbReference>
<accession>A0ABU1GPE3</accession>
<proteinExistence type="predicted"/>
<name>A0ABU1GPE3_9GAMM</name>